<sequence>MQEDPRNEIESFLQHVDDKDSDNIELDTLQDILVTPRASYRTAEYDSQDFDDDIEHIDDGGAALLGSGRRTRGNERTPSGTGKVWSQVGSIVVECAPTLLMTTISLLFTGELLDRVSHWRAMRTIDELIMIVPVVLNLKGNLEMNLSARMGTAANMGELDDRSAQRKTVGGNLALLQVQATVVAFVAACVAMLLVLLVPELSSGPVDPFPQNSTLSLAARVPRPPPPLGGKPKSGLIEYVRFTMVASSAMMSACLSSITLGSFMCFLVITCRRYGRDPGKYAGLVLNMYAKTFTLSDNIAPPIASCLGDLVTLSLLGVISSILINVVNTPIPLICVTLTILSATLCVFLVRRNSSVKDLIYQGWVPLFGAMVISCATGIVLDMFASRYQGFPILAIVISGLPGSVGSIFVSRLSTALHAASANASLHKSEPSQKLVMVTLTVITIPIEILFLCTLRAFGWLKLPIIFAILSILLFCCAVFTSLVVARLLTNFLWSKGRDPDTYALPIHSALMDLVGQLLLVLCFEIVSLLG</sequence>
<feature type="transmembrane region" description="Helical" evidence="9">
    <location>
        <begin position="363"/>
        <end position="385"/>
    </location>
</feature>
<feature type="transmembrane region" description="Helical" evidence="9">
    <location>
        <begin position="391"/>
        <end position="414"/>
    </location>
</feature>
<feature type="domain" description="SLC41A/MgtE integral membrane" evidence="10">
    <location>
        <begin position="397"/>
        <end position="523"/>
    </location>
</feature>
<comment type="caution">
    <text evidence="11">The sequence shown here is derived from an EMBL/GenBank/DDBJ whole genome shotgun (WGS) entry which is preliminary data.</text>
</comment>
<keyword evidence="12" id="KW-1185">Reference proteome</keyword>
<name>A0A9P6ZX56_9AGAM</name>
<evidence type="ECO:0000256" key="2">
    <source>
        <dbReference type="ARBA" id="ARBA00009749"/>
    </source>
</evidence>
<evidence type="ECO:0000256" key="1">
    <source>
        <dbReference type="ARBA" id="ARBA00004141"/>
    </source>
</evidence>
<keyword evidence="7" id="KW-0406">Ion transport</keyword>
<evidence type="ECO:0000259" key="10">
    <source>
        <dbReference type="Pfam" id="PF01769"/>
    </source>
</evidence>
<dbReference type="OrthoDB" id="666972at2759"/>
<feature type="transmembrane region" description="Helical" evidence="9">
    <location>
        <begin position="173"/>
        <end position="198"/>
    </location>
</feature>
<keyword evidence="6 9" id="KW-1133">Transmembrane helix</keyword>
<dbReference type="AlphaFoldDB" id="A0A9P6ZX56"/>
<dbReference type="Gene3D" id="1.10.357.20">
    <property type="entry name" value="SLC41 divalent cation transporters, integral membrane domain"/>
    <property type="match status" value="2"/>
</dbReference>
<dbReference type="SUPFAM" id="SSF161093">
    <property type="entry name" value="MgtE membrane domain-like"/>
    <property type="match status" value="2"/>
</dbReference>
<feature type="transmembrane region" description="Helical" evidence="9">
    <location>
        <begin position="330"/>
        <end position="351"/>
    </location>
</feature>
<keyword evidence="5" id="KW-0460">Magnesium</keyword>
<dbReference type="PANTHER" id="PTHR16228">
    <property type="entry name" value="DIVALENT CATION TRANSPORTER SOLUTE CARRIER FAMILY 41"/>
    <property type="match status" value="1"/>
</dbReference>
<dbReference type="Proteomes" id="UP000714275">
    <property type="component" value="Unassembled WGS sequence"/>
</dbReference>
<evidence type="ECO:0000256" key="4">
    <source>
        <dbReference type="ARBA" id="ARBA00022692"/>
    </source>
</evidence>
<evidence type="ECO:0000256" key="5">
    <source>
        <dbReference type="ARBA" id="ARBA00022842"/>
    </source>
</evidence>
<evidence type="ECO:0000256" key="9">
    <source>
        <dbReference type="SAM" id="Phobius"/>
    </source>
</evidence>
<dbReference type="InterPro" id="IPR006667">
    <property type="entry name" value="SLC41_membr_dom"/>
</dbReference>
<comment type="similarity">
    <text evidence="2">Belongs to the SLC41A transporter family.</text>
</comment>
<evidence type="ECO:0000313" key="12">
    <source>
        <dbReference type="Proteomes" id="UP000714275"/>
    </source>
</evidence>
<feature type="transmembrane region" description="Helical" evidence="9">
    <location>
        <begin position="465"/>
        <end position="489"/>
    </location>
</feature>
<organism evidence="11 12">
    <name type="scientific">Suillus placidus</name>
    <dbReference type="NCBI Taxonomy" id="48579"/>
    <lineage>
        <taxon>Eukaryota</taxon>
        <taxon>Fungi</taxon>
        <taxon>Dikarya</taxon>
        <taxon>Basidiomycota</taxon>
        <taxon>Agaricomycotina</taxon>
        <taxon>Agaricomycetes</taxon>
        <taxon>Agaricomycetidae</taxon>
        <taxon>Boletales</taxon>
        <taxon>Suillineae</taxon>
        <taxon>Suillaceae</taxon>
        <taxon>Suillus</taxon>
    </lineage>
</organism>
<feature type="domain" description="SLC41A/MgtE integral membrane" evidence="10">
    <location>
        <begin position="132"/>
        <end position="286"/>
    </location>
</feature>
<feature type="transmembrane region" description="Helical" evidence="9">
    <location>
        <begin position="510"/>
        <end position="530"/>
    </location>
</feature>
<dbReference type="GO" id="GO:0008324">
    <property type="term" value="F:monoatomic cation transmembrane transporter activity"/>
    <property type="evidence" value="ECO:0007669"/>
    <property type="project" value="InterPro"/>
</dbReference>
<comment type="subcellular location">
    <subcellularLocation>
        <location evidence="1">Membrane</location>
        <topology evidence="1">Multi-pass membrane protein</topology>
    </subcellularLocation>
</comment>
<feature type="non-terminal residue" evidence="11">
    <location>
        <position position="531"/>
    </location>
</feature>
<dbReference type="GO" id="GO:0005886">
    <property type="term" value="C:plasma membrane"/>
    <property type="evidence" value="ECO:0007669"/>
    <property type="project" value="TreeGrafter"/>
</dbReference>
<feature type="transmembrane region" description="Helical" evidence="9">
    <location>
        <begin position="435"/>
        <end position="459"/>
    </location>
</feature>
<gene>
    <name evidence="11" type="ORF">EV702DRAFT_1220202</name>
</gene>
<reference evidence="11" key="1">
    <citation type="journal article" date="2020" name="New Phytol.">
        <title>Comparative genomics reveals dynamic genome evolution in host specialist ectomycorrhizal fungi.</title>
        <authorList>
            <person name="Lofgren L.A."/>
            <person name="Nguyen N.H."/>
            <person name="Vilgalys R."/>
            <person name="Ruytinx J."/>
            <person name="Liao H.L."/>
            <person name="Branco S."/>
            <person name="Kuo A."/>
            <person name="LaButti K."/>
            <person name="Lipzen A."/>
            <person name="Andreopoulos W."/>
            <person name="Pangilinan J."/>
            <person name="Riley R."/>
            <person name="Hundley H."/>
            <person name="Na H."/>
            <person name="Barry K."/>
            <person name="Grigoriev I.V."/>
            <person name="Stajich J.E."/>
            <person name="Kennedy P.G."/>
        </authorList>
    </citation>
    <scope>NUCLEOTIDE SEQUENCE</scope>
    <source>
        <strain evidence="11">DOB743</strain>
    </source>
</reference>
<keyword evidence="8 9" id="KW-0472">Membrane</keyword>
<keyword evidence="4 9" id="KW-0812">Transmembrane</keyword>
<proteinExistence type="inferred from homology"/>
<evidence type="ECO:0000256" key="8">
    <source>
        <dbReference type="ARBA" id="ARBA00023136"/>
    </source>
</evidence>
<dbReference type="PANTHER" id="PTHR16228:SF7">
    <property type="entry name" value="SLC41A_MGTE INTEGRAL MEMBRANE DOMAIN-CONTAINING PROTEIN"/>
    <property type="match status" value="1"/>
</dbReference>
<evidence type="ECO:0000313" key="11">
    <source>
        <dbReference type="EMBL" id="KAG1778388.1"/>
    </source>
</evidence>
<dbReference type="InterPro" id="IPR045349">
    <property type="entry name" value="SLC41A1-3"/>
</dbReference>
<evidence type="ECO:0000256" key="3">
    <source>
        <dbReference type="ARBA" id="ARBA00022448"/>
    </source>
</evidence>
<evidence type="ECO:0000256" key="7">
    <source>
        <dbReference type="ARBA" id="ARBA00023065"/>
    </source>
</evidence>
<evidence type="ECO:0000256" key="6">
    <source>
        <dbReference type="ARBA" id="ARBA00022989"/>
    </source>
</evidence>
<feature type="transmembrane region" description="Helical" evidence="9">
    <location>
        <begin position="303"/>
        <end position="324"/>
    </location>
</feature>
<keyword evidence="3" id="KW-0813">Transport</keyword>
<feature type="transmembrane region" description="Helical" evidence="9">
    <location>
        <begin position="249"/>
        <end position="271"/>
    </location>
</feature>
<dbReference type="Pfam" id="PF01769">
    <property type="entry name" value="MgtE"/>
    <property type="match status" value="2"/>
</dbReference>
<protein>
    <recommendedName>
        <fullName evidence="10">SLC41A/MgtE integral membrane domain-containing protein</fullName>
    </recommendedName>
</protein>
<accession>A0A9P6ZX56</accession>
<dbReference type="EMBL" id="JABBWD010000016">
    <property type="protein sequence ID" value="KAG1778388.1"/>
    <property type="molecule type" value="Genomic_DNA"/>
</dbReference>
<dbReference type="InterPro" id="IPR036739">
    <property type="entry name" value="SLC41_membr_dom_sf"/>
</dbReference>